<dbReference type="VEuPathDB" id="PlasmoDB:PRG01_1203700"/>
<evidence type="ECO:0000256" key="1">
    <source>
        <dbReference type="SAM" id="Phobius"/>
    </source>
</evidence>
<dbReference type="EMBL" id="LT969575">
    <property type="protein sequence ID" value="SOV80447.1"/>
    <property type="molecule type" value="Genomic_DNA"/>
</dbReference>
<evidence type="ECO:0000256" key="2">
    <source>
        <dbReference type="SAM" id="SignalP"/>
    </source>
</evidence>
<keyword evidence="1" id="KW-0812">Transmembrane</keyword>
<dbReference type="AlphaFoldDB" id="A0A2P9DHF7"/>
<dbReference type="InterPro" id="IPR006373">
    <property type="entry name" value="VSA_Rifin"/>
</dbReference>
<feature type="signal peptide" evidence="2">
    <location>
        <begin position="1"/>
        <end position="19"/>
    </location>
</feature>
<reference evidence="3 4" key="1">
    <citation type="submission" date="2016-09" db="EMBL/GenBank/DDBJ databases">
        <authorList>
            <consortium name="Pathogen Informatics"/>
        </authorList>
    </citation>
    <scope>NUCLEOTIDE SEQUENCE [LARGE SCALE GENOMIC DNA]</scope>
</reference>
<keyword evidence="2" id="KW-0732">Signal</keyword>
<dbReference type="VEuPathDB" id="PlasmoDB:PRCDC_0042100"/>
<evidence type="ECO:0000313" key="3">
    <source>
        <dbReference type="EMBL" id="SOV80447.1"/>
    </source>
</evidence>
<dbReference type="Pfam" id="PF02009">
    <property type="entry name" value="RIFIN"/>
    <property type="match status" value="1"/>
</dbReference>
<keyword evidence="1" id="KW-1133">Transmembrane helix</keyword>
<name>A0A2P9DHF7_PLARE</name>
<sequence>MKVHYINILLFSLPLNILSHSKNKTYITHHTPKITTTRLLCEYDLYAPANYDNDPQMKEVMENFSKQTEERFHEYDERMKTTRQKCKDKCDKEIQKIILKDKLEKELTEKLSTLKTDIRSEAIPTCICEKSMADKVENFCLNCGLGLGSGVLQASSLLGGIGAVAANASKPTALNSAIEAAKQAAASNISAAAEAAGNAKGMEIVTAALEENYIKTLIPGLSEEISRIGHYTKVTSLDEFIYGKYRASCAMSANDAIDNMCGNFDIAFRIKGADGSALGAPDKSPITETLTEFVAEAKQGADAAAKSATDNAIAEITKEQTALIEGGFNSTITSIYAAIIAIVVIILVMVIIYKILRYRRKKKMKKKLQYIKLLEE</sequence>
<feature type="chain" id="PRO_5015136282" evidence="2">
    <location>
        <begin position="20"/>
        <end position="376"/>
    </location>
</feature>
<organism evidence="3 4">
    <name type="scientific">Plasmodium reichenowi</name>
    <dbReference type="NCBI Taxonomy" id="5854"/>
    <lineage>
        <taxon>Eukaryota</taxon>
        <taxon>Sar</taxon>
        <taxon>Alveolata</taxon>
        <taxon>Apicomplexa</taxon>
        <taxon>Aconoidasida</taxon>
        <taxon>Haemosporida</taxon>
        <taxon>Plasmodiidae</taxon>
        <taxon>Plasmodium</taxon>
        <taxon>Plasmodium (Laverania)</taxon>
    </lineage>
</organism>
<protein>
    <submittedName>
        <fullName evidence="3">Rifin PIR protein, putative</fullName>
    </submittedName>
</protein>
<evidence type="ECO:0000313" key="4">
    <source>
        <dbReference type="Proteomes" id="UP000240500"/>
    </source>
</evidence>
<proteinExistence type="predicted"/>
<dbReference type="OrthoDB" id="379020at2759"/>
<accession>A0A2P9DHF7</accession>
<dbReference type="NCBIfam" id="TIGR01477">
    <property type="entry name" value="RIFIN"/>
    <property type="match status" value="1"/>
</dbReference>
<dbReference type="Proteomes" id="UP000240500">
    <property type="component" value="Chromosome 12"/>
</dbReference>
<gene>
    <name evidence="3" type="ORF">PRG01_1203700</name>
</gene>
<keyword evidence="1" id="KW-0472">Membrane</keyword>
<feature type="transmembrane region" description="Helical" evidence="1">
    <location>
        <begin position="335"/>
        <end position="356"/>
    </location>
</feature>